<organism evidence="1 2">
    <name type="scientific">Hydnum rufescens UP504</name>
    <dbReference type="NCBI Taxonomy" id="1448309"/>
    <lineage>
        <taxon>Eukaryota</taxon>
        <taxon>Fungi</taxon>
        <taxon>Dikarya</taxon>
        <taxon>Basidiomycota</taxon>
        <taxon>Agaricomycotina</taxon>
        <taxon>Agaricomycetes</taxon>
        <taxon>Cantharellales</taxon>
        <taxon>Hydnaceae</taxon>
        <taxon>Hydnum</taxon>
    </lineage>
</organism>
<protein>
    <submittedName>
        <fullName evidence="1">Uncharacterized protein</fullName>
    </submittedName>
</protein>
<accession>A0A9P6DM85</accession>
<evidence type="ECO:0000313" key="1">
    <source>
        <dbReference type="EMBL" id="KAF9503994.1"/>
    </source>
</evidence>
<dbReference type="AlphaFoldDB" id="A0A9P6DM85"/>
<comment type="caution">
    <text evidence="1">The sequence shown here is derived from an EMBL/GenBank/DDBJ whole genome shotgun (WGS) entry which is preliminary data.</text>
</comment>
<gene>
    <name evidence="1" type="ORF">BS47DRAFT_1308979</name>
</gene>
<proteinExistence type="predicted"/>
<reference evidence="1" key="1">
    <citation type="journal article" date="2020" name="Nat. Commun.">
        <title>Large-scale genome sequencing of mycorrhizal fungi provides insights into the early evolution of symbiotic traits.</title>
        <authorList>
            <person name="Miyauchi S."/>
            <person name="Kiss E."/>
            <person name="Kuo A."/>
            <person name="Drula E."/>
            <person name="Kohler A."/>
            <person name="Sanchez-Garcia M."/>
            <person name="Morin E."/>
            <person name="Andreopoulos B."/>
            <person name="Barry K.W."/>
            <person name="Bonito G."/>
            <person name="Buee M."/>
            <person name="Carver A."/>
            <person name="Chen C."/>
            <person name="Cichocki N."/>
            <person name="Clum A."/>
            <person name="Culley D."/>
            <person name="Crous P.W."/>
            <person name="Fauchery L."/>
            <person name="Girlanda M."/>
            <person name="Hayes R.D."/>
            <person name="Keri Z."/>
            <person name="LaButti K."/>
            <person name="Lipzen A."/>
            <person name="Lombard V."/>
            <person name="Magnuson J."/>
            <person name="Maillard F."/>
            <person name="Murat C."/>
            <person name="Nolan M."/>
            <person name="Ohm R.A."/>
            <person name="Pangilinan J."/>
            <person name="Pereira M.F."/>
            <person name="Perotto S."/>
            <person name="Peter M."/>
            <person name="Pfister S."/>
            <person name="Riley R."/>
            <person name="Sitrit Y."/>
            <person name="Stielow J.B."/>
            <person name="Szollosi G."/>
            <person name="Zifcakova L."/>
            <person name="Stursova M."/>
            <person name="Spatafora J.W."/>
            <person name="Tedersoo L."/>
            <person name="Vaario L.M."/>
            <person name="Yamada A."/>
            <person name="Yan M."/>
            <person name="Wang P."/>
            <person name="Xu J."/>
            <person name="Bruns T."/>
            <person name="Baldrian P."/>
            <person name="Vilgalys R."/>
            <person name="Dunand C."/>
            <person name="Henrissat B."/>
            <person name="Grigoriev I.V."/>
            <person name="Hibbett D."/>
            <person name="Nagy L.G."/>
            <person name="Martin F.M."/>
        </authorList>
    </citation>
    <scope>NUCLEOTIDE SEQUENCE</scope>
    <source>
        <strain evidence="1">UP504</strain>
    </source>
</reference>
<dbReference type="EMBL" id="MU129278">
    <property type="protein sequence ID" value="KAF9503994.1"/>
    <property type="molecule type" value="Genomic_DNA"/>
</dbReference>
<sequence length="553" mass="63582">MKYPPIFSPSTTQVLEAILKEWEVKVDIIQNKQPPRTSSKCTAVEAVESDISATDAEDKCKPGMPILNSCAESFIATDSDCIKASTKYFSNMGIMAMLCCHDMVLFWANMWTASKKQFFTLALLATLMVELPSDWTIGFLYDIACQMHQSLIKWDFLAKFLPQLLFGISVFHAYGHQWVCQLWYHPRKARIWGLSDGEGCKQFWSMLQQLIPGLHYHHCLYILNLQIIHIHRIQLNGMANWLQQHITKTTWHLMDTRPKLEACGHSPTFLRWQFVDQHAFQSKPLMRKTSRNSGIKAVEKIIVLWESASTMKAAIATLESDLTKYVLTDSIAVSSTRFDIITSIEAKTQVLTRLQKLIDATTNHLNLHDKISAAKLNKIKKQPFFTLQMNMHAVKACLCTKLHKHKFKLANLEHAYQSKQMDQRTQVHIKDAMHHCEPTITTLAKKYNAMLKQMVQLWVTDPSVANAILPPAIILKTLFKLDVDDDTCHEIRLEDLEEFGRVLPPWLGDDTVQAGIRFDQEVVNCEGELACCHMEHAAMRTWFEEEYECRRIK</sequence>
<dbReference type="PANTHER" id="PTHR33096">
    <property type="entry name" value="CXC2 DOMAIN-CONTAINING PROTEIN"/>
    <property type="match status" value="1"/>
</dbReference>
<keyword evidence="2" id="KW-1185">Reference proteome</keyword>
<dbReference type="Proteomes" id="UP000886523">
    <property type="component" value="Unassembled WGS sequence"/>
</dbReference>
<dbReference type="InterPro" id="IPR040521">
    <property type="entry name" value="KDZ"/>
</dbReference>
<dbReference type="OrthoDB" id="10067492at2759"/>
<name>A0A9P6DM85_9AGAM</name>
<dbReference type="PANTHER" id="PTHR33096:SF1">
    <property type="entry name" value="CXC1-LIKE CYSTEINE CLUSTER ASSOCIATED WITH KDZ TRANSPOSASES DOMAIN-CONTAINING PROTEIN"/>
    <property type="match status" value="1"/>
</dbReference>
<dbReference type="Pfam" id="PF18758">
    <property type="entry name" value="KDZ"/>
    <property type="match status" value="1"/>
</dbReference>
<evidence type="ECO:0000313" key="2">
    <source>
        <dbReference type="Proteomes" id="UP000886523"/>
    </source>
</evidence>